<dbReference type="EC" id="3.5.2.5" evidence="1"/>
<keyword evidence="2" id="KW-1185">Reference proteome</keyword>
<reference evidence="1" key="1">
    <citation type="submission" date="2022-07" db="EMBL/GenBank/DDBJ databases">
        <title>Phylogenomic reconstructions and comparative analyses of Kickxellomycotina fungi.</title>
        <authorList>
            <person name="Reynolds N.K."/>
            <person name="Stajich J.E."/>
            <person name="Barry K."/>
            <person name="Grigoriev I.V."/>
            <person name="Crous P."/>
            <person name="Smith M.E."/>
        </authorList>
    </citation>
    <scope>NUCLEOTIDE SEQUENCE</scope>
    <source>
        <strain evidence="1">Benny 63K</strain>
    </source>
</reference>
<organism evidence="1 2">
    <name type="scientific">Kickxella alabastrina</name>
    <dbReference type="NCBI Taxonomy" id="61397"/>
    <lineage>
        <taxon>Eukaryota</taxon>
        <taxon>Fungi</taxon>
        <taxon>Fungi incertae sedis</taxon>
        <taxon>Zoopagomycota</taxon>
        <taxon>Kickxellomycotina</taxon>
        <taxon>Kickxellomycetes</taxon>
        <taxon>Kickxellales</taxon>
        <taxon>Kickxellaceae</taxon>
        <taxon>Kickxella</taxon>
    </lineage>
</organism>
<dbReference type="Proteomes" id="UP001150581">
    <property type="component" value="Unassembled WGS sequence"/>
</dbReference>
<evidence type="ECO:0000313" key="2">
    <source>
        <dbReference type="Proteomes" id="UP001150581"/>
    </source>
</evidence>
<proteinExistence type="predicted"/>
<sequence length="498" mass="53817">MAHCPLHTTMAQDEAPLRAFTGQRVLLSSASEIGPATIYVTSEGKIARITRTYTPDGAALDAGARLLMPGLVDAHVHINQPGRTQWEGVVTATHAAASGGVTTVVDMPLNCIPSTVNVEAYRAKRESFRDGMWVDVATWGGVVPGNAGELAAMLKAGARGFKCFLCDSGVEEFPPVAEPELRLAMRELRAHNGLIMFHAEMDTPGEPTLESSDLALESADPTQYATFLASRPPAMEVKAIDVVISLCREFAPDVPCHIVHLSAADALPAIRRAKAEGLPLTVETCFHYLTIGAEDVPARSTEYKCCPPIRSHSNRDLLWAAVLDGTIDFVVSDHSPCTPDLKLHGCCGAGAIPQDAMEGDFMGAWGGIASVGIGLPLLWTEGRRRGLLLQDVVRLVCERTAVHAGVGERKGRIAVGWDADFVVWAPEEESRITRERLHFRNKLTPYLERVCAGVVCKTVVRGAVVYDAEREEAGKDWEGAFSRLPLGQWIESPVTPRT</sequence>
<protein>
    <submittedName>
        <fullName evidence="1">Allantoinase</fullName>
        <ecNumber evidence="1">3.5.2.5</ecNumber>
    </submittedName>
</protein>
<accession>A0ACC1IBY4</accession>
<evidence type="ECO:0000313" key="1">
    <source>
        <dbReference type="EMBL" id="KAJ1892308.1"/>
    </source>
</evidence>
<comment type="caution">
    <text evidence="1">The sequence shown here is derived from an EMBL/GenBank/DDBJ whole genome shotgun (WGS) entry which is preliminary data.</text>
</comment>
<name>A0ACC1IBY4_9FUNG</name>
<gene>
    <name evidence="1" type="primary">DAL1_2</name>
    <name evidence="1" type="ORF">LPJ66_006419</name>
</gene>
<keyword evidence="1" id="KW-0378">Hydrolase</keyword>
<dbReference type="EMBL" id="JANBPG010001016">
    <property type="protein sequence ID" value="KAJ1892308.1"/>
    <property type="molecule type" value="Genomic_DNA"/>
</dbReference>